<dbReference type="PANTHER" id="PTHR31569:SF4">
    <property type="entry name" value="SWIM-TYPE DOMAIN-CONTAINING PROTEIN"/>
    <property type="match status" value="1"/>
</dbReference>
<dbReference type="OrthoDB" id="116889at2759"/>
<accession>A0A225W849</accession>
<dbReference type="InterPro" id="IPR052579">
    <property type="entry name" value="Zinc_finger_SWIM"/>
</dbReference>
<evidence type="ECO:0000313" key="2">
    <source>
        <dbReference type="Proteomes" id="UP000198211"/>
    </source>
</evidence>
<dbReference type="AlphaFoldDB" id="A0A225W849"/>
<sequence>MTHWDPSTDEWVMFKRGGVPHLKNIINNRLESRWGRIKEVVDDNFTTDQLFRCWSRYKIMLRNDFHRVGSHPPMAEDPELTALTLHLSEYAFGMVTEQHHLVVGPKANYDLEVEGEMTKIINPGDTHEVNARVSLVIFRYNFGVVKFWYGLT</sequence>
<dbReference type="Proteomes" id="UP000198211">
    <property type="component" value="Unassembled WGS sequence"/>
</dbReference>
<comment type="caution">
    <text evidence="1">The sequence shown here is derived from an EMBL/GenBank/DDBJ whole genome shotgun (WGS) entry which is preliminary data.</text>
</comment>
<reference evidence="2" key="1">
    <citation type="submission" date="2017-03" db="EMBL/GenBank/DDBJ databases">
        <title>Phytopthora megakarya and P. palmivora, two closely related causual agents of cacao black pod achieved similar genome size and gene model numbers by different mechanisms.</title>
        <authorList>
            <person name="Ali S."/>
            <person name="Shao J."/>
            <person name="Larry D.J."/>
            <person name="Kronmiller B."/>
            <person name="Shen D."/>
            <person name="Strem M.D."/>
            <person name="Melnick R.L."/>
            <person name="Guiltinan M.J."/>
            <person name="Tyler B.M."/>
            <person name="Meinhardt L.W."/>
            <person name="Bailey B.A."/>
        </authorList>
    </citation>
    <scope>NUCLEOTIDE SEQUENCE [LARGE SCALE GENOMIC DNA]</scope>
    <source>
        <strain evidence="2">zdho120</strain>
    </source>
</reference>
<gene>
    <name evidence="1" type="ORF">PHMEG_00012880</name>
</gene>
<keyword evidence="2" id="KW-1185">Reference proteome</keyword>
<organism evidence="1 2">
    <name type="scientific">Phytophthora megakarya</name>
    <dbReference type="NCBI Taxonomy" id="4795"/>
    <lineage>
        <taxon>Eukaryota</taxon>
        <taxon>Sar</taxon>
        <taxon>Stramenopiles</taxon>
        <taxon>Oomycota</taxon>
        <taxon>Peronosporomycetes</taxon>
        <taxon>Peronosporales</taxon>
        <taxon>Peronosporaceae</taxon>
        <taxon>Phytophthora</taxon>
    </lineage>
</organism>
<dbReference type="PANTHER" id="PTHR31569">
    <property type="entry name" value="SWIM-TYPE DOMAIN-CONTAINING PROTEIN"/>
    <property type="match status" value="1"/>
</dbReference>
<protein>
    <submittedName>
        <fullName evidence="1">Uncharacterized protein</fullName>
    </submittedName>
</protein>
<evidence type="ECO:0000313" key="1">
    <source>
        <dbReference type="EMBL" id="OWZ13742.1"/>
    </source>
</evidence>
<proteinExistence type="predicted"/>
<dbReference type="EMBL" id="NBNE01001504">
    <property type="protein sequence ID" value="OWZ13742.1"/>
    <property type="molecule type" value="Genomic_DNA"/>
</dbReference>
<name>A0A225W849_9STRA</name>